<dbReference type="AlphaFoldDB" id="A0A1F6Y2Z9"/>
<evidence type="ECO:0008006" key="4">
    <source>
        <dbReference type="Google" id="ProtNLM"/>
    </source>
</evidence>
<protein>
    <recommendedName>
        <fullName evidence="4">Glucose/sorbosone dehydrogenase</fullName>
    </recommendedName>
</protein>
<dbReference type="Proteomes" id="UP000178645">
    <property type="component" value="Unassembled WGS sequence"/>
</dbReference>
<reference evidence="2 3" key="1">
    <citation type="journal article" date="2016" name="Nat. Commun.">
        <title>Thousands of microbial genomes shed light on interconnected biogeochemical processes in an aquifer system.</title>
        <authorList>
            <person name="Anantharaman K."/>
            <person name="Brown C.T."/>
            <person name="Hug L.A."/>
            <person name="Sharon I."/>
            <person name="Castelle C.J."/>
            <person name="Probst A.J."/>
            <person name="Thomas B.C."/>
            <person name="Singh A."/>
            <person name="Wilkins M.J."/>
            <person name="Karaoz U."/>
            <person name="Brodie E.L."/>
            <person name="Williams K.H."/>
            <person name="Hubbard S.S."/>
            <person name="Banfield J.F."/>
        </authorList>
    </citation>
    <scope>NUCLEOTIDE SEQUENCE [LARGE SCALE GENOMIC DNA]</scope>
</reference>
<keyword evidence="1" id="KW-1133">Transmembrane helix</keyword>
<gene>
    <name evidence="2" type="ORF">A3G53_00755</name>
</gene>
<dbReference type="EMBL" id="MFVU01000036">
    <property type="protein sequence ID" value="OGJ00716.1"/>
    <property type="molecule type" value="Genomic_DNA"/>
</dbReference>
<keyword evidence="1" id="KW-0812">Transmembrane</keyword>
<proteinExistence type="predicted"/>
<feature type="transmembrane region" description="Helical" evidence="1">
    <location>
        <begin position="9"/>
        <end position="28"/>
    </location>
</feature>
<comment type="caution">
    <text evidence="2">The sequence shown here is derived from an EMBL/GenBank/DDBJ whole genome shotgun (WGS) entry which is preliminary data.</text>
</comment>
<accession>A0A1F6Y2Z9</accession>
<name>A0A1F6Y2Z9_9BACT</name>
<evidence type="ECO:0000313" key="2">
    <source>
        <dbReference type="EMBL" id="OGJ00716.1"/>
    </source>
</evidence>
<evidence type="ECO:0000256" key="1">
    <source>
        <dbReference type="SAM" id="Phobius"/>
    </source>
</evidence>
<keyword evidence="1" id="KW-0472">Membrane</keyword>
<organism evidence="2 3">
    <name type="scientific">Candidatus Nomurabacteria bacterium RIFCSPLOWO2_12_FULL_44_11</name>
    <dbReference type="NCBI Taxonomy" id="1801796"/>
    <lineage>
        <taxon>Bacteria</taxon>
        <taxon>Candidatus Nomuraibacteriota</taxon>
    </lineage>
</organism>
<evidence type="ECO:0000313" key="3">
    <source>
        <dbReference type="Proteomes" id="UP000178645"/>
    </source>
</evidence>
<sequence length="260" mass="29141">MYWALQRQILYLGILLVFFLVLGTLIIYPRLNRAPSCLDGKQNGTETGVDCGGSCTKACRTEVEDISILWSRSFQVVPGRYNAVVYLANHNRSAVVEKINYRFRFADKDNLYIGKREGATFIPPFGNFAIFESAVGLGLSIPVYTTFEFTTTPNWIQTGVEKLNQLKLLVSDIQLENETTSPHLSATIKNNSLLTIPEITVVAILYDSAHNAVSASSTFLDELKGEEAREVNFTWPEGFSSPVIAKEIIPMYNISRVKWK</sequence>